<dbReference type="Pfam" id="PF05724">
    <property type="entry name" value="TPMT"/>
    <property type="match status" value="1"/>
</dbReference>
<evidence type="ECO:0000313" key="6">
    <source>
        <dbReference type="Proteomes" id="UP001526143"/>
    </source>
</evidence>
<dbReference type="PANTHER" id="PTHR32183:SF6">
    <property type="entry name" value="CYSTEINE SULFINATE DESULFINASE_CYSTEINE DESULFURASE AND RELATED ENZYMES"/>
    <property type="match status" value="1"/>
</dbReference>
<gene>
    <name evidence="5" type="ORF">OGM63_01225</name>
</gene>
<dbReference type="SUPFAM" id="SSF53335">
    <property type="entry name" value="S-adenosyl-L-methionine-dependent methyltransferases"/>
    <property type="match status" value="1"/>
</dbReference>
<proteinExistence type="predicted"/>
<dbReference type="InterPro" id="IPR029063">
    <property type="entry name" value="SAM-dependent_MTases_sf"/>
</dbReference>
<accession>A0ABT3ASR3</accession>
<dbReference type="Proteomes" id="UP001526143">
    <property type="component" value="Unassembled WGS sequence"/>
</dbReference>
<dbReference type="PROSITE" id="PS51585">
    <property type="entry name" value="SAM_MT_TPMT"/>
    <property type="match status" value="1"/>
</dbReference>
<dbReference type="CDD" id="cd02440">
    <property type="entry name" value="AdoMet_MTases"/>
    <property type="match status" value="1"/>
</dbReference>
<keyword evidence="3" id="KW-0808">Transferase</keyword>
<dbReference type="EMBL" id="JAOWRF010000011">
    <property type="protein sequence ID" value="MCV3212159.1"/>
    <property type="molecule type" value="Genomic_DNA"/>
</dbReference>
<evidence type="ECO:0000256" key="3">
    <source>
        <dbReference type="ARBA" id="ARBA00022679"/>
    </source>
</evidence>
<evidence type="ECO:0000313" key="5">
    <source>
        <dbReference type="EMBL" id="MCV3212159.1"/>
    </source>
</evidence>
<dbReference type="RefSeq" id="WP_263743676.1">
    <property type="nucleotide sequence ID" value="NZ_JAOWRF010000011.1"/>
</dbReference>
<keyword evidence="4" id="KW-0949">S-adenosyl-L-methionine</keyword>
<dbReference type="Gene3D" id="3.40.50.150">
    <property type="entry name" value="Vaccinia Virus protein VP39"/>
    <property type="match status" value="1"/>
</dbReference>
<protein>
    <submittedName>
        <fullName evidence="5">TPMT family class I SAM-dependent methyltransferase</fullName>
    </submittedName>
</protein>
<evidence type="ECO:0000256" key="2">
    <source>
        <dbReference type="ARBA" id="ARBA00022603"/>
    </source>
</evidence>
<dbReference type="GO" id="GO:0008168">
    <property type="term" value="F:methyltransferase activity"/>
    <property type="evidence" value="ECO:0007669"/>
    <property type="project" value="UniProtKB-KW"/>
</dbReference>
<dbReference type="PANTHER" id="PTHR32183">
    <property type="match status" value="1"/>
</dbReference>
<name>A0ABT3ASR3_9CYAN</name>
<reference evidence="5 6" key="1">
    <citation type="submission" date="2022-10" db="EMBL/GenBank/DDBJ databases">
        <title>Identification of biosynthetic pathway for the production of the potent trypsin inhibitor radiosumin.</title>
        <authorList>
            <person name="Fewer D.P."/>
            <person name="Delbaje E."/>
            <person name="Ouyang X."/>
            <person name="Agostino P.D."/>
            <person name="Wahlsten M."/>
            <person name="Jokela J."/>
            <person name="Permi P."/>
            <person name="Haapaniemi E."/>
            <person name="Koistinen H."/>
        </authorList>
    </citation>
    <scope>NUCLEOTIDE SEQUENCE [LARGE SCALE GENOMIC DNA]</scope>
    <source>
        <strain evidence="5 6">NIES-515</strain>
    </source>
</reference>
<dbReference type="InterPro" id="IPR008854">
    <property type="entry name" value="TPMT"/>
</dbReference>
<keyword evidence="6" id="KW-1185">Reference proteome</keyword>
<sequence>MTNSSVTNPEYWEQRYQEKSDRWDIKQAAPPFVSLLQSTTAPAPGRVAVLGCGRGYDALLFAAHKFEVIGFDFAESAITEAIALAEASQSSAKFLQRDIFDLAEYENYFDYVLEHTCFCAIAPTQRQAYVQLAKSILKPQGQLIGLFFTHNRPGGPPFGMTPEEICHYFQTYFQIHSLIPVTNSIRDRQGEEHLGRFSVVKK</sequence>
<organism evidence="5 6">
    <name type="scientific">Plectonema radiosum NIES-515</name>
    <dbReference type="NCBI Taxonomy" id="2986073"/>
    <lineage>
        <taxon>Bacteria</taxon>
        <taxon>Bacillati</taxon>
        <taxon>Cyanobacteriota</taxon>
        <taxon>Cyanophyceae</taxon>
        <taxon>Oscillatoriophycideae</taxon>
        <taxon>Oscillatoriales</taxon>
        <taxon>Microcoleaceae</taxon>
        <taxon>Plectonema</taxon>
    </lineage>
</organism>
<keyword evidence="2 5" id="KW-0489">Methyltransferase</keyword>
<keyword evidence="1" id="KW-0597">Phosphoprotein</keyword>
<comment type="caution">
    <text evidence="5">The sequence shown here is derived from an EMBL/GenBank/DDBJ whole genome shotgun (WGS) entry which is preliminary data.</text>
</comment>
<evidence type="ECO:0000256" key="1">
    <source>
        <dbReference type="ARBA" id="ARBA00022553"/>
    </source>
</evidence>
<evidence type="ECO:0000256" key="4">
    <source>
        <dbReference type="ARBA" id="ARBA00022691"/>
    </source>
</evidence>
<dbReference type="GO" id="GO:0032259">
    <property type="term" value="P:methylation"/>
    <property type="evidence" value="ECO:0007669"/>
    <property type="project" value="UniProtKB-KW"/>
</dbReference>